<dbReference type="Gene3D" id="1.10.3210.10">
    <property type="entry name" value="Hypothetical protein af1432"/>
    <property type="match status" value="1"/>
</dbReference>
<proteinExistence type="predicted"/>
<dbReference type="EMBL" id="PFFQ01000066">
    <property type="protein sequence ID" value="PIW13899.1"/>
    <property type="molecule type" value="Genomic_DNA"/>
</dbReference>
<accession>A0A2M7FXQ4</accession>
<name>A0A2M7FXQ4_9BACT</name>
<evidence type="ECO:0000313" key="3">
    <source>
        <dbReference type="EMBL" id="PIW13899.1"/>
    </source>
</evidence>
<keyword evidence="1" id="KW-0812">Transmembrane</keyword>
<evidence type="ECO:0000259" key="2">
    <source>
        <dbReference type="PROSITE" id="PS51832"/>
    </source>
</evidence>
<dbReference type="PANTHER" id="PTHR43155">
    <property type="entry name" value="CYCLIC DI-GMP PHOSPHODIESTERASE PA4108-RELATED"/>
    <property type="match status" value="1"/>
</dbReference>
<feature type="domain" description="HD-GYP" evidence="2">
    <location>
        <begin position="55"/>
        <end position="254"/>
    </location>
</feature>
<keyword evidence="1" id="KW-0472">Membrane</keyword>
<feature type="transmembrane region" description="Helical" evidence="1">
    <location>
        <begin position="20"/>
        <end position="39"/>
    </location>
</feature>
<protein>
    <recommendedName>
        <fullName evidence="2">HD-GYP domain-containing protein</fullName>
    </recommendedName>
</protein>
<reference evidence="3 4" key="1">
    <citation type="submission" date="2017-09" db="EMBL/GenBank/DDBJ databases">
        <title>Depth-based differentiation of microbial function through sediment-hosted aquifers and enrichment of novel symbionts in the deep terrestrial subsurface.</title>
        <authorList>
            <person name="Probst A.J."/>
            <person name="Ladd B."/>
            <person name="Jarett J.K."/>
            <person name="Geller-Mcgrath D.E."/>
            <person name="Sieber C.M."/>
            <person name="Emerson J.B."/>
            <person name="Anantharaman K."/>
            <person name="Thomas B.C."/>
            <person name="Malmstrom R."/>
            <person name="Stieglmeier M."/>
            <person name="Klingl A."/>
            <person name="Woyke T."/>
            <person name="Ryan C.M."/>
            <person name="Banfield J.F."/>
        </authorList>
    </citation>
    <scope>NUCLEOTIDE SEQUENCE [LARGE SCALE GENOMIC DNA]</scope>
    <source>
        <strain evidence="3">CG17_big_fil_post_rev_8_21_14_2_50_48_46</strain>
    </source>
</reference>
<keyword evidence="1" id="KW-1133">Transmembrane helix</keyword>
<comment type="caution">
    <text evidence="3">The sequence shown here is derived from an EMBL/GenBank/DDBJ whole genome shotgun (WGS) entry which is preliminary data.</text>
</comment>
<dbReference type="PROSITE" id="PS51832">
    <property type="entry name" value="HD_GYP"/>
    <property type="match status" value="1"/>
</dbReference>
<dbReference type="AlphaFoldDB" id="A0A2M7FXQ4"/>
<dbReference type="SMART" id="SM00471">
    <property type="entry name" value="HDc"/>
    <property type="match status" value="1"/>
</dbReference>
<dbReference type="SUPFAM" id="SSF109604">
    <property type="entry name" value="HD-domain/PDEase-like"/>
    <property type="match status" value="1"/>
</dbReference>
<dbReference type="CDD" id="cd00077">
    <property type="entry name" value="HDc"/>
    <property type="match status" value="1"/>
</dbReference>
<evidence type="ECO:0000313" key="4">
    <source>
        <dbReference type="Proteomes" id="UP000231019"/>
    </source>
</evidence>
<sequence>MESLQSLLGVSLGLKSMTLYASLALYAVCIVYALALLVVPRMGGNQGFGGSSFLKKKPGQFNFDDILALSAESDAFEMVQEPYTSEYMADLCLQVAAHFEMSSEDLDSLKVAALLHDIGEMDNYDFVQEERGLRPDEWRVLEEHPLHGYRFILENLGPEFENAAKWVRWSHERWDGTGYPDGLVGEQIPIPARILAVVDAYCAMSQDRPYRAALSPEQIVDELNRYAGIRYDPQIVQMFGVPGQEEQTTALEVI</sequence>
<gene>
    <name evidence="3" type="ORF">COW36_24855</name>
</gene>
<dbReference type="Pfam" id="PF13487">
    <property type="entry name" value="HD_5"/>
    <property type="match status" value="1"/>
</dbReference>
<evidence type="ECO:0000256" key="1">
    <source>
        <dbReference type="SAM" id="Phobius"/>
    </source>
</evidence>
<organism evidence="3 4">
    <name type="scientific">bacterium (Candidatus Blackallbacteria) CG17_big_fil_post_rev_8_21_14_2_50_48_46</name>
    <dbReference type="NCBI Taxonomy" id="2014261"/>
    <lineage>
        <taxon>Bacteria</taxon>
        <taxon>Candidatus Blackallbacteria</taxon>
    </lineage>
</organism>
<dbReference type="InterPro" id="IPR003607">
    <property type="entry name" value="HD/PDEase_dom"/>
</dbReference>
<dbReference type="InterPro" id="IPR037522">
    <property type="entry name" value="HD_GYP_dom"/>
</dbReference>
<dbReference type="Proteomes" id="UP000231019">
    <property type="component" value="Unassembled WGS sequence"/>
</dbReference>